<dbReference type="RefSeq" id="WP_349094608.1">
    <property type="nucleotide sequence ID" value="NZ_JBBMFL010000028.1"/>
</dbReference>
<dbReference type="Proteomes" id="UP001460202">
    <property type="component" value="Unassembled WGS sequence"/>
</dbReference>
<gene>
    <name evidence="1" type="ORF">WMO46_15055</name>
</gene>
<dbReference type="EMBL" id="JBBMFL010000028">
    <property type="protein sequence ID" value="MEQ2546261.1"/>
    <property type="molecule type" value="Genomic_DNA"/>
</dbReference>
<proteinExistence type="predicted"/>
<accession>A0ABV1H0Q5</accession>
<protein>
    <submittedName>
        <fullName evidence="1">SH3 beta-barrel fold-containing protein</fullName>
    </submittedName>
</protein>
<evidence type="ECO:0000313" key="2">
    <source>
        <dbReference type="Proteomes" id="UP001460202"/>
    </source>
</evidence>
<sequence>MDNERLIRILTGKLQATLRTSYWPLYWQVEAAVIESTGFANEIDELIEELRKRIVRFSYRKTDGTIREAIGTLKPGVLTMLSASSKSKPRSQGNRGCVVYFDLDREDWRCFCPENFITIHP</sequence>
<reference evidence="1 2" key="1">
    <citation type="submission" date="2024-03" db="EMBL/GenBank/DDBJ databases">
        <title>Human intestinal bacterial collection.</title>
        <authorList>
            <person name="Pauvert C."/>
            <person name="Hitch T.C.A."/>
            <person name="Clavel T."/>
        </authorList>
    </citation>
    <scope>NUCLEOTIDE SEQUENCE [LARGE SCALE GENOMIC DNA]</scope>
    <source>
        <strain evidence="1 2">CLA-KB-H122</strain>
    </source>
</reference>
<organism evidence="1 2">
    <name type="scientific">Alistipes intestinihominis</name>
    <dbReference type="NCBI Taxonomy" id="3133172"/>
    <lineage>
        <taxon>Bacteria</taxon>
        <taxon>Pseudomonadati</taxon>
        <taxon>Bacteroidota</taxon>
        <taxon>Bacteroidia</taxon>
        <taxon>Bacteroidales</taxon>
        <taxon>Rikenellaceae</taxon>
        <taxon>Alistipes</taxon>
    </lineage>
</organism>
<comment type="caution">
    <text evidence="1">The sequence shown here is derived from an EMBL/GenBank/DDBJ whole genome shotgun (WGS) entry which is preliminary data.</text>
</comment>
<evidence type="ECO:0000313" key="1">
    <source>
        <dbReference type="EMBL" id="MEQ2546261.1"/>
    </source>
</evidence>
<dbReference type="Pfam" id="PF10902">
    <property type="entry name" value="WYL_2"/>
    <property type="match status" value="1"/>
</dbReference>
<name>A0ABV1H0Q5_9BACT</name>
<dbReference type="InterPro" id="IPR024401">
    <property type="entry name" value="WYL_prot"/>
</dbReference>
<keyword evidence="2" id="KW-1185">Reference proteome</keyword>